<evidence type="ECO:0000313" key="2">
    <source>
        <dbReference type="Proteomes" id="UP000678393"/>
    </source>
</evidence>
<dbReference type="GO" id="GO:0008081">
    <property type="term" value="F:phosphoric diester hydrolase activity"/>
    <property type="evidence" value="ECO:0007669"/>
    <property type="project" value="InterPro"/>
</dbReference>
<dbReference type="Proteomes" id="UP000678393">
    <property type="component" value="Unassembled WGS sequence"/>
</dbReference>
<reference evidence="1" key="1">
    <citation type="submission" date="2021-04" db="EMBL/GenBank/DDBJ databases">
        <authorList>
            <consortium name="Molecular Ecology Group"/>
        </authorList>
    </citation>
    <scope>NUCLEOTIDE SEQUENCE</scope>
</reference>
<protein>
    <submittedName>
        <fullName evidence="1">Uncharacterized protein</fullName>
    </submittedName>
</protein>
<organism evidence="1 2">
    <name type="scientific">Candidula unifasciata</name>
    <dbReference type="NCBI Taxonomy" id="100452"/>
    <lineage>
        <taxon>Eukaryota</taxon>
        <taxon>Metazoa</taxon>
        <taxon>Spiralia</taxon>
        <taxon>Lophotrochozoa</taxon>
        <taxon>Mollusca</taxon>
        <taxon>Gastropoda</taxon>
        <taxon>Heterobranchia</taxon>
        <taxon>Euthyneura</taxon>
        <taxon>Panpulmonata</taxon>
        <taxon>Eupulmonata</taxon>
        <taxon>Stylommatophora</taxon>
        <taxon>Helicina</taxon>
        <taxon>Helicoidea</taxon>
        <taxon>Geomitridae</taxon>
        <taxon>Candidula</taxon>
    </lineage>
</organism>
<dbReference type="CDD" id="cd08557">
    <property type="entry name" value="PI-PLCc_bacteria_like"/>
    <property type="match status" value="1"/>
</dbReference>
<dbReference type="InterPro" id="IPR017946">
    <property type="entry name" value="PLC-like_Pdiesterase_TIM-brl"/>
</dbReference>
<sequence>DAAMVWPGLDTHVDAIIVVGSVYLFERTEYRLLTNNSITGPRRLNACWPDIFRTGGVDAAANRNGKPYFFKGCNFWTPSETTSSNGFLLRDLATINLPCDLDAAWESGPELIISKANQYWIWGSSMRGPFPLSGYLSLCTWNWGFPSAVTLPNPLVCNGDARLCFLTVDKVTLAGSHNAGSGFSGRFASSPCFYQNQNTSVLEQLRFGMRYLDVDSCWSECGKLQITVNPTEIVMVNFNHDMTDRDRVIPELVRQVSSEMFFSQEHRSLGSVVLRTIIISLLQIEEVLSPFLNSHFRETGDWPTLGQAVRSGKRLFVIITKEVIYHSIHSQKRWIVDERYLGSTYKLILVFGDCSSVVSSTRDKCRQLAERSLLEVTVIGMLRLENQSSESSQHTTC</sequence>
<keyword evidence="2" id="KW-1185">Reference proteome</keyword>
<accession>A0A8S3ZW03</accession>
<feature type="non-terminal residue" evidence="1">
    <location>
        <position position="397"/>
    </location>
</feature>
<evidence type="ECO:0000313" key="1">
    <source>
        <dbReference type="EMBL" id="CAG5133144.1"/>
    </source>
</evidence>
<gene>
    <name evidence="1" type="ORF">CUNI_LOCUS18702</name>
</gene>
<comment type="caution">
    <text evidence="1">The sequence shown here is derived from an EMBL/GenBank/DDBJ whole genome shotgun (WGS) entry which is preliminary data.</text>
</comment>
<dbReference type="SUPFAM" id="SSF50923">
    <property type="entry name" value="Hemopexin-like domain"/>
    <property type="match status" value="1"/>
</dbReference>
<dbReference type="EMBL" id="CAJHNH020005957">
    <property type="protein sequence ID" value="CAG5133144.1"/>
    <property type="molecule type" value="Genomic_DNA"/>
</dbReference>
<name>A0A8S3ZW03_9EUPU</name>
<dbReference type="OrthoDB" id="1046782at2759"/>
<dbReference type="AlphaFoldDB" id="A0A8S3ZW03"/>
<dbReference type="InterPro" id="IPR036375">
    <property type="entry name" value="Hemopexin-like_dom_sf"/>
</dbReference>
<dbReference type="PANTHER" id="PTHR13593:SF140">
    <property type="entry name" value="PLC-LIKE PHOSPHODIESTERASE"/>
    <property type="match status" value="1"/>
</dbReference>
<dbReference type="Gene3D" id="3.20.20.190">
    <property type="entry name" value="Phosphatidylinositol (PI) phosphodiesterase"/>
    <property type="match status" value="1"/>
</dbReference>
<dbReference type="SUPFAM" id="SSF51695">
    <property type="entry name" value="PLC-like phosphodiesterases"/>
    <property type="match status" value="1"/>
</dbReference>
<proteinExistence type="predicted"/>
<dbReference type="InterPro" id="IPR051057">
    <property type="entry name" value="PI-PLC_domain"/>
</dbReference>
<dbReference type="GO" id="GO:0006629">
    <property type="term" value="P:lipid metabolic process"/>
    <property type="evidence" value="ECO:0007669"/>
    <property type="project" value="InterPro"/>
</dbReference>
<dbReference type="Gene3D" id="2.110.10.10">
    <property type="entry name" value="Hemopexin-like domain"/>
    <property type="match status" value="1"/>
</dbReference>
<dbReference type="PANTHER" id="PTHR13593">
    <property type="match status" value="1"/>
</dbReference>